<protein>
    <submittedName>
        <fullName evidence="2">DUF4268 domain-containing protein</fullName>
    </submittedName>
</protein>
<accession>A0ABZ2TB26</accession>
<evidence type="ECO:0000313" key="3">
    <source>
        <dbReference type="Proteomes" id="UP001281305"/>
    </source>
</evidence>
<dbReference type="RefSeq" id="WP_339106618.1">
    <property type="nucleotide sequence ID" value="NZ_CP146606.1"/>
</dbReference>
<evidence type="ECO:0000259" key="1">
    <source>
        <dbReference type="Pfam" id="PF14088"/>
    </source>
</evidence>
<dbReference type="Proteomes" id="UP001281305">
    <property type="component" value="Chromosome"/>
</dbReference>
<proteinExistence type="predicted"/>
<sequence>MSVLGRLEKVELRDIWKTEAQDFTPWLAGEDNLALLSDTLGIDLELEAVEQNVGPFRADILCKDTLSDRWVLVENQLERTDHTHLGQLMTYAAGLDAVTIVWIASRVADEHRAAMDWLNEITDAEVRFFALEVELWRIGESPAAPKFNVVSKPNDWSRSTSAASKAVSEGELSPTRLLQRDYWQAVEELVASNSGPIRPVKPQAASWIGHSIGRTHFGLNMSMNTREDWIRVELYLSGPSAKGNFDFLADQKDKIEQELGLKLDWQRLDEKRDARICITRNVAALDQRQKWPEQHKWLAEKLISFHGAFAPRIRGIDPETVELLS</sequence>
<gene>
    <name evidence="2" type="ORF">RZS32_010500</name>
</gene>
<feature type="domain" description="DUF4268" evidence="1">
    <location>
        <begin position="178"/>
        <end position="312"/>
    </location>
</feature>
<name>A0ABZ2TB26_9RHOB</name>
<evidence type="ECO:0000313" key="2">
    <source>
        <dbReference type="EMBL" id="WYK16859.1"/>
    </source>
</evidence>
<organism evidence="2 3">
    <name type="scientific">Roseovarius rhodophyticola</name>
    <dbReference type="NCBI Taxonomy" id="3080827"/>
    <lineage>
        <taxon>Bacteria</taxon>
        <taxon>Pseudomonadati</taxon>
        <taxon>Pseudomonadota</taxon>
        <taxon>Alphaproteobacteria</taxon>
        <taxon>Rhodobacterales</taxon>
        <taxon>Roseobacteraceae</taxon>
        <taxon>Roseovarius</taxon>
    </lineage>
</organism>
<reference evidence="2 3" key="1">
    <citation type="submission" date="2024-02" db="EMBL/GenBank/DDBJ databases">
        <title>Roseovarius strain W115 nov., isolated from a marine algae.</title>
        <authorList>
            <person name="Lee M.W."/>
            <person name="Lee J.K."/>
            <person name="Kim J.M."/>
            <person name="Choi D.G."/>
            <person name="Baek J.H."/>
            <person name="Bayburt H."/>
            <person name="Jung J.J."/>
            <person name="Han D.M."/>
            <person name="Jeon C.O."/>
        </authorList>
    </citation>
    <scope>NUCLEOTIDE SEQUENCE [LARGE SCALE GENOMIC DNA]</scope>
    <source>
        <strain evidence="2 3">W115</strain>
    </source>
</reference>
<keyword evidence="3" id="KW-1185">Reference proteome</keyword>
<dbReference type="Gene3D" id="3.40.1350.10">
    <property type="match status" value="1"/>
</dbReference>
<dbReference type="EMBL" id="CP146606">
    <property type="protein sequence ID" value="WYK16859.1"/>
    <property type="molecule type" value="Genomic_DNA"/>
</dbReference>
<dbReference type="InterPro" id="IPR025364">
    <property type="entry name" value="DUF4268"/>
</dbReference>
<dbReference type="InterPro" id="IPR011856">
    <property type="entry name" value="tRNA_endonuc-like_dom_sf"/>
</dbReference>
<dbReference type="Pfam" id="PF14088">
    <property type="entry name" value="DUF4268"/>
    <property type="match status" value="1"/>
</dbReference>